<organism evidence="1 2">
    <name type="scientific">Candidatus Wildermuthbacteria bacterium RIFCSPHIGHO2_02_FULL_45_25</name>
    <dbReference type="NCBI Taxonomy" id="1802450"/>
    <lineage>
        <taxon>Bacteria</taxon>
        <taxon>Candidatus Wildermuthiibacteriota</taxon>
    </lineage>
</organism>
<evidence type="ECO:0000313" key="1">
    <source>
        <dbReference type="EMBL" id="OHA67319.1"/>
    </source>
</evidence>
<sequence>MSWTTLSILRKSDKLFHPSKFKKIFVDFDGRAKLSQSTLKKKKGVQMNFWIAYEAHVAAMEEMAKKDQVEVLVKEYLGRENDHEYYGVEIPRRAGIQRVECPLIIWIWISDDLRFIAGDMDRDYLVNDIIPYSDNWSEIGLDRHAEVSV</sequence>
<dbReference type="AlphaFoldDB" id="A0A1G2R4L8"/>
<gene>
    <name evidence="1" type="ORF">A3C04_01200</name>
</gene>
<protein>
    <submittedName>
        <fullName evidence="1">Uncharacterized protein</fullName>
    </submittedName>
</protein>
<name>A0A1G2R4L8_9BACT</name>
<dbReference type="EMBL" id="MHTV01000013">
    <property type="protein sequence ID" value="OHA67319.1"/>
    <property type="molecule type" value="Genomic_DNA"/>
</dbReference>
<comment type="caution">
    <text evidence="1">The sequence shown here is derived from an EMBL/GenBank/DDBJ whole genome shotgun (WGS) entry which is preliminary data.</text>
</comment>
<reference evidence="1 2" key="1">
    <citation type="journal article" date="2016" name="Nat. Commun.">
        <title>Thousands of microbial genomes shed light on interconnected biogeochemical processes in an aquifer system.</title>
        <authorList>
            <person name="Anantharaman K."/>
            <person name="Brown C.T."/>
            <person name="Hug L.A."/>
            <person name="Sharon I."/>
            <person name="Castelle C.J."/>
            <person name="Probst A.J."/>
            <person name="Thomas B.C."/>
            <person name="Singh A."/>
            <person name="Wilkins M.J."/>
            <person name="Karaoz U."/>
            <person name="Brodie E.L."/>
            <person name="Williams K.H."/>
            <person name="Hubbard S.S."/>
            <person name="Banfield J.F."/>
        </authorList>
    </citation>
    <scope>NUCLEOTIDE SEQUENCE [LARGE SCALE GENOMIC DNA]</scope>
</reference>
<evidence type="ECO:0000313" key="2">
    <source>
        <dbReference type="Proteomes" id="UP000178092"/>
    </source>
</evidence>
<accession>A0A1G2R4L8</accession>
<dbReference type="Proteomes" id="UP000178092">
    <property type="component" value="Unassembled WGS sequence"/>
</dbReference>
<proteinExistence type="predicted"/>